<evidence type="ECO:0000256" key="2">
    <source>
        <dbReference type="ARBA" id="ARBA00022692"/>
    </source>
</evidence>
<sequence length="129" mass="14186">METSKKPSKTILWTSYVLQGIIVLMFLMGAIMNLLQTEEAVTGATAMGYPESSVLYLGIVLLFGTLLYAYSKTVIIGAIILTGWLGGAVATHVIHKDPIFNLVFPVIFGIIVWLSIWLRNEKLKALLSN</sequence>
<dbReference type="InterPro" id="IPR032808">
    <property type="entry name" value="DoxX"/>
</dbReference>
<dbReference type="Pfam" id="PF13564">
    <property type="entry name" value="DoxX_2"/>
    <property type="match status" value="1"/>
</dbReference>
<dbReference type="AlphaFoldDB" id="A0AAU7EE91"/>
<keyword evidence="2 5" id="KW-0812">Transmembrane</keyword>
<dbReference type="RefSeq" id="WP_308992480.1">
    <property type="nucleotide sequence ID" value="NZ_CP155618.1"/>
</dbReference>
<dbReference type="Proteomes" id="UP001224325">
    <property type="component" value="Chromosome"/>
</dbReference>
<dbReference type="KEGG" id="mlil:QLS71_000195"/>
<evidence type="ECO:0000256" key="4">
    <source>
        <dbReference type="ARBA" id="ARBA00023136"/>
    </source>
</evidence>
<evidence type="ECO:0000313" key="7">
    <source>
        <dbReference type="Proteomes" id="UP001224325"/>
    </source>
</evidence>
<evidence type="ECO:0000256" key="5">
    <source>
        <dbReference type="SAM" id="Phobius"/>
    </source>
</evidence>
<name>A0AAU7EE91_9FLAO</name>
<feature type="transmembrane region" description="Helical" evidence="5">
    <location>
        <begin position="54"/>
        <end position="70"/>
    </location>
</feature>
<accession>A0AAU7EE91</accession>
<evidence type="ECO:0000256" key="1">
    <source>
        <dbReference type="ARBA" id="ARBA00004141"/>
    </source>
</evidence>
<comment type="subcellular location">
    <subcellularLocation>
        <location evidence="1">Membrane</location>
        <topology evidence="1">Multi-pass membrane protein</topology>
    </subcellularLocation>
</comment>
<feature type="transmembrane region" description="Helical" evidence="5">
    <location>
        <begin position="12"/>
        <end position="34"/>
    </location>
</feature>
<keyword evidence="7" id="KW-1185">Reference proteome</keyword>
<organism evidence="6 7">
    <name type="scientific">Mariniflexile litorale</name>
    <dbReference type="NCBI Taxonomy" id="3045158"/>
    <lineage>
        <taxon>Bacteria</taxon>
        <taxon>Pseudomonadati</taxon>
        <taxon>Bacteroidota</taxon>
        <taxon>Flavobacteriia</taxon>
        <taxon>Flavobacteriales</taxon>
        <taxon>Flavobacteriaceae</taxon>
        <taxon>Mariniflexile</taxon>
    </lineage>
</organism>
<protein>
    <submittedName>
        <fullName evidence="6">DoxX family protein</fullName>
    </submittedName>
</protein>
<dbReference type="GO" id="GO:0016020">
    <property type="term" value="C:membrane"/>
    <property type="evidence" value="ECO:0007669"/>
    <property type="project" value="UniProtKB-SubCell"/>
</dbReference>
<evidence type="ECO:0000256" key="3">
    <source>
        <dbReference type="ARBA" id="ARBA00022989"/>
    </source>
</evidence>
<dbReference type="EMBL" id="CP155618">
    <property type="protein sequence ID" value="XBL14457.1"/>
    <property type="molecule type" value="Genomic_DNA"/>
</dbReference>
<gene>
    <name evidence="6" type="ORF">QLS71_000195</name>
</gene>
<feature type="transmembrane region" description="Helical" evidence="5">
    <location>
        <begin position="75"/>
        <end position="93"/>
    </location>
</feature>
<keyword evidence="3 5" id="KW-1133">Transmembrane helix</keyword>
<evidence type="ECO:0000313" key="6">
    <source>
        <dbReference type="EMBL" id="XBL14457.1"/>
    </source>
</evidence>
<proteinExistence type="predicted"/>
<feature type="transmembrane region" description="Helical" evidence="5">
    <location>
        <begin position="99"/>
        <end position="118"/>
    </location>
</feature>
<reference evidence="6" key="1">
    <citation type="submission" date="2024-04" db="EMBL/GenBank/DDBJ databases">
        <title>Mariniflexile litorale, isolated from the shallow sediments of the Sea of Japan.</title>
        <authorList>
            <person name="Romanenko L."/>
            <person name="Isaeva M."/>
        </authorList>
    </citation>
    <scope>NUCLEOTIDE SEQUENCE [LARGE SCALE GENOMIC DNA]</scope>
    <source>
        <strain evidence="6">KMM 9835</strain>
    </source>
</reference>
<keyword evidence="4 5" id="KW-0472">Membrane</keyword>